<evidence type="ECO:0000313" key="1">
    <source>
        <dbReference type="EMBL" id="KAH7906526.1"/>
    </source>
</evidence>
<proteinExistence type="predicted"/>
<reference evidence="1" key="1">
    <citation type="journal article" date="2021" name="New Phytol.">
        <title>Evolutionary innovations through gain and loss of genes in the ectomycorrhizal Boletales.</title>
        <authorList>
            <person name="Wu G."/>
            <person name="Miyauchi S."/>
            <person name="Morin E."/>
            <person name="Kuo A."/>
            <person name="Drula E."/>
            <person name="Varga T."/>
            <person name="Kohler A."/>
            <person name="Feng B."/>
            <person name="Cao Y."/>
            <person name="Lipzen A."/>
            <person name="Daum C."/>
            <person name="Hundley H."/>
            <person name="Pangilinan J."/>
            <person name="Johnson J."/>
            <person name="Barry K."/>
            <person name="LaButti K."/>
            <person name="Ng V."/>
            <person name="Ahrendt S."/>
            <person name="Min B."/>
            <person name="Choi I.G."/>
            <person name="Park H."/>
            <person name="Plett J.M."/>
            <person name="Magnuson J."/>
            <person name="Spatafora J.W."/>
            <person name="Nagy L.G."/>
            <person name="Henrissat B."/>
            <person name="Grigoriev I.V."/>
            <person name="Yang Z.L."/>
            <person name="Xu J."/>
            <person name="Martin F.M."/>
        </authorList>
    </citation>
    <scope>NUCLEOTIDE SEQUENCE</scope>
    <source>
        <strain evidence="1">ATCC 28755</strain>
    </source>
</reference>
<comment type="caution">
    <text evidence="1">The sequence shown here is derived from an EMBL/GenBank/DDBJ whole genome shotgun (WGS) entry which is preliminary data.</text>
</comment>
<sequence>MTRIQETNSADNKWAPFRDEDEWELARFLMKNLGQTKIDEFLKLPIAKKHGLSFTTARAFLQRIDALRTGPEWTCEIIDIAGDRTGDDGKIVHESVELWKRDPVECVKELIGNPLFREVISYVPERAYTDEGGQNRIYDEMWTGDWWWKTQENLPPGVVIAPVILSSDKTRLSQFRGDKQAWPVYLTIGNISKDTRRKVSAHATVLIGYLPVTKLDCFTKATRALAGYRLFHRAMSILLEPLAEAGRNGVKMTCADGYIRHVHPILAAYIADHPEQCLVACCMENRCPRCVVEHNKRGEHSAPPLRNMNKTLKTLGRKKRYQRSKQFDKEGLREVYNPFWKHLPYTDIFACITPDILHQLHKGVFKDHLVDWCVSIVGEEEIDARFRAMNGYPGLRHFKKGISLVSQWTGTEHKEMQKVFVGLLAGAMEDRVLQVARSLVDFIYYAQFQRQTDKSLAVLQSCLDNFHQNKDILIKLEIREHFNIPKLHSMQHYLDAIRSLGSADGFNSEHPERLHIDYAKEAYRASNKRDYLEQMALWLQRQEAVHYKSSYLEWRLSMASSHISVHVRIDPPDPNSFDDSDDESDIDEPPASNVTGSSCSTSVTSNVGQAQHYHLAKNPPFRGVGVARLLLDYGAEDFLPALKTFLKTLHGARTFLEPKAIDRFDVYKQVALEPVYSPVTGAFRKRLRVRAIPAVPAHGRKAAVPAHFDTVRAIFQLPEQFGHYPHPLAYVELFTPLNQIDRATGMYTISRSTRFHRRNSIIIGVNRILRTCHLVAKCNRNINAEWTTDNVLERASMFYVNKYIDVETFEVLSQY</sequence>
<organism evidence="1 2">
    <name type="scientific">Hygrophoropsis aurantiaca</name>
    <dbReference type="NCBI Taxonomy" id="72124"/>
    <lineage>
        <taxon>Eukaryota</taxon>
        <taxon>Fungi</taxon>
        <taxon>Dikarya</taxon>
        <taxon>Basidiomycota</taxon>
        <taxon>Agaricomycotina</taxon>
        <taxon>Agaricomycetes</taxon>
        <taxon>Agaricomycetidae</taxon>
        <taxon>Boletales</taxon>
        <taxon>Coniophorineae</taxon>
        <taxon>Hygrophoropsidaceae</taxon>
        <taxon>Hygrophoropsis</taxon>
    </lineage>
</organism>
<accession>A0ACB7ZZX9</accession>
<gene>
    <name evidence="1" type="ORF">BJ138DRAFT_1137941</name>
</gene>
<keyword evidence="2" id="KW-1185">Reference proteome</keyword>
<dbReference type="EMBL" id="MU268007">
    <property type="protein sequence ID" value="KAH7906526.1"/>
    <property type="molecule type" value="Genomic_DNA"/>
</dbReference>
<evidence type="ECO:0000313" key="2">
    <source>
        <dbReference type="Proteomes" id="UP000790377"/>
    </source>
</evidence>
<name>A0ACB7ZZX9_9AGAM</name>
<dbReference type="Proteomes" id="UP000790377">
    <property type="component" value="Unassembled WGS sequence"/>
</dbReference>
<protein>
    <submittedName>
        <fullName evidence="1">Uncharacterized protein</fullName>
    </submittedName>
</protein>